<dbReference type="OrthoDB" id="5240615at2"/>
<evidence type="ECO:0000256" key="2">
    <source>
        <dbReference type="ARBA" id="ARBA00022801"/>
    </source>
</evidence>
<feature type="signal peptide" evidence="3">
    <location>
        <begin position="1"/>
        <end position="27"/>
    </location>
</feature>
<dbReference type="PANTHER" id="PTHR22946">
    <property type="entry name" value="DIENELACTONE HYDROLASE DOMAIN-CONTAINING PROTEIN-RELATED"/>
    <property type="match status" value="1"/>
</dbReference>
<dbReference type="PANTHER" id="PTHR22946:SF9">
    <property type="entry name" value="POLYKETIDE TRANSFERASE AF380"/>
    <property type="match status" value="1"/>
</dbReference>
<organism evidence="5 6">
    <name type="scientific">Baekduia soli</name>
    <dbReference type="NCBI Taxonomy" id="496014"/>
    <lineage>
        <taxon>Bacteria</taxon>
        <taxon>Bacillati</taxon>
        <taxon>Actinomycetota</taxon>
        <taxon>Thermoleophilia</taxon>
        <taxon>Solirubrobacterales</taxon>
        <taxon>Baekduiaceae</taxon>
        <taxon>Baekduia</taxon>
    </lineage>
</organism>
<evidence type="ECO:0000313" key="5">
    <source>
        <dbReference type="EMBL" id="QEC49062.1"/>
    </source>
</evidence>
<protein>
    <submittedName>
        <fullName evidence="5">Alpha/beta fold hydrolase</fullName>
    </submittedName>
</protein>
<keyword evidence="6" id="KW-1185">Reference proteome</keyword>
<name>A0A5B8U8V2_9ACTN</name>
<dbReference type="InterPro" id="IPR029058">
    <property type="entry name" value="AB_hydrolase_fold"/>
</dbReference>
<evidence type="ECO:0000256" key="3">
    <source>
        <dbReference type="SAM" id="SignalP"/>
    </source>
</evidence>
<dbReference type="Proteomes" id="UP000321805">
    <property type="component" value="Chromosome"/>
</dbReference>
<dbReference type="KEGG" id="bsol:FSW04_16760"/>
<reference evidence="5 6" key="1">
    <citation type="journal article" date="2018" name="J. Microbiol.">
        <title>Baekduia soli gen. nov., sp. nov., a novel bacterium isolated from the soil of Baekdu Mountain and proposal of a novel family name, Baekduiaceae fam. nov.</title>
        <authorList>
            <person name="An D.S."/>
            <person name="Siddiqi M.Z."/>
            <person name="Kim K.H."/>
            <person name="Yu H.S."/>
            <person name="Im W.T."/>
        </authorList>
    </citation>
    <scope>NUCLEOTIDE SEQUENCE [LARGE SCALE GENOMIC DNA]</scope>
    <source>
        <strain evidence="5 6">BR7-21</strain>
    </source>
</reference>
<dbReference type="RefSeq" id="WP_146921293.1">
    <property type="nucleotide sequence ID" value="NZ_CP042430.1"/>
</dbReference>
<evidence type="ECO:0000256" key="1">
    <source>
        <dbReference type="ARBA" id="ARBA00008645"/>
    </source>
</evidence>
<accession>A0A5B8U8V2</accession>
<comment type="similarity">
    <text evidence="1">Belongs to the AB hydrolase superfamily.</text>
</comment>
<dbReference type="PROSITE" id="PS51257">
    <property type="entry name" value="PROKAR_LIPOPROTEIN"/>
    <property type="match status" value="1"/>
</dbReference>
<proteinExistence type="inferred from homology"/>
<gene>
    <name evidence="5" type="ORF">FSW04_16760</name>
</gene>
<feature type="domain" description="Xaa-Pro dipeptidyl-peptidase-like" evidence="4">
    <location>
        <begin position="59"/>
        <end position="188"/>
    </location>
</feature>
<feature type="chain" id="PRO_5022997884" evidence="3">
    <location>
        <begin position="28"/>
        <end position="221"/>
    </location>
</feature>
<dbReference type="GO" id="GO:0052689">
    <property type="term" value="F:carboxylic ester hydrolase activity"/>
    <property type="evidence" value="ECO:0007669"/>
    <property type="project" value="UniProtKB-ARBA"/>
</dbReference>
<keyword evidence="2 5" id="KW-0378">Hydrolase</keyword>
<dbReference type="Pfam" id="PF02129">
    <property type="entry name" value="Peptidase_S15"/>
    <property type="match status" value="1"/>
</dbReference>
<sequence>MSRASRPTLLGAAVSALVACVPAVARAADPAPFGHACAPANGVRFCPTTDLASRPLSFDGTPIDADVTLPATGDGPFPTILLLHGLGGTKTSFEDASSTEPYTNWFFASKGYAVLTPTARGFGGSCGPASAASPGCAAGWTRLGDMRYEVRDVQTLVGRLVDEGIARPDAIGATGISYGGGFSTMLAFLKDRVRLPDGGYAPWTSPAGTPIRLTAAWPRWL</sequence>
<dbReference type="EMBL" id="CP042430">
    <property type="protein sequence ID" value="QEC49062.1"/>
    <property type="molecule type" value="Genomic_DNA"/>
</dbReference>
<evidence type="ECO:0000313" key="6">
    <source>
        <dbReference type="Proteomes" id="UP000321805"/>
    </source>
</evidence>
<dbReference type="InterPro" id="IPR000383">
    <property type="entry name" value="Xaa-Pro-like_dom"/>
</dbReference>
<keyword evidence="3" id="KW-0732">Signal</keyword>
<dbReference type="InterPro" id="IPR050261">
    <property type="entry name" value="FrsA_esterase"/>
</dbReference>
<dbReference type="SUPFAM" id="SSF53474">
    <property type="entry name" value="alpha/beta-Hydrolases"/>
    <property type="match status" value="1"/>
</dbReference>
<evidence type="ECO:0000259" key="4">
    <source>
        <dbReference type="Pfam" id="PF02129"/>
    </source>
</evidence>
<dbReference type="Gene3D" id="3.40.50.1820">
    <property type="entry name" value="alpha/beta hydrolase"/>
    <property type="match status" value="1"/>
</dbReference>
<dbReference type="AlphaFoldDB" id="A0A5B8U8V2"/>